<dbReference type="EMBL" id="JBHSFZ010000007">
    <property type="protein sequence ID" value="MFC4593704.1"/>
    <property type="molecule type" value="Genomic_DNA"/>
</dbReference>
<dbReference type="InterPro" id="IPR016032">
    <property type="entry name" value="Sig_transdc_resp-reg_C-effctor"/>
</dbReference>
<dbReference type="RefSeq" id="WP_380803101.1">
    <property type="nucleotide sequence ID" value="NZ_JBHSFZ010000007.1"/>
</dbReference>
<dbReference type="InterPro" id="IPR036388">
    <property type="entry name" value="WH-like_DNA-bd_sf"/>
</dbReference>
<gene>
    <name evidence="6" type="ORF">ACFO3E_05790</name>
</gene>
<keyword evidence="2" id="KW-0288">FMN</keyword>
<dbReference type="InterPro" id="IPR001610">
    <property type="entry name" value="PAC"/>
</dbReference>
<evidence type="ECO:0000256" key="3">
    <source>
        <dbReference type="ARBA" id="ARBA00022991"/>
    </source>
</evidence>
<feature type="domain" description="HTH luxR-type" evidence="4">
    <location>
        <begin position="137"/>
        <end position="202"/>
    </location>
</feature>
<name>A0ABV9EXX8_9SPHN</name>
<evidence type="ECO:0000313" key="6">
    <source>
        <dbReference type="EMBL" id="MFC4593704.1"/>
    </source>
</evidence>
<dbReference type="PROSITE" id="PS50112">
    <property type="entry name" value="PAS"/>
    <property type="match status" value="1"/>
</dbReference>
<dbReference type="Gene3D" id="3.30.450.20">
    <property type="entry name" value="PAS domain"/>
    <property type="match status" value="1"/>
</dbReference>
<evidence type="ECO:0000256" key="2">
    <source>
        <dbReference type="ARBA" id="ARBA00022643"/>
    </source>
</evidence>
<organism evidence="6 7">
    <name type="scientific">Sphingobium tyrosinilyticum</name>
    <dbReference type="NCBI Taxonomy" id="2715436"/>
    <lineage>
        <taxon>Bacteria</taxon>
        <taxon>Pseudomonadati</taxon>
        <taxon>Pseudomonadota</taxon>
        <taxon>Alphaproteobacteria</taxon>
        <taxon>Sphingomonadales</taxon>
        <taxon>Sphingomonadaceae</taxon>
        <taxon>Sphingobium</taxon>
    </lineage>
</organism>
<evidence type="ECO:0000259" key="5">
    <source>
        <dbReference type="PROSITE" id="PS50112"/>
    </source>
</evidence>
<dbReference type="SUPFAM" id="SSF55785">
    <property type="entry name" value="PYP-like sensor domain (PAS domain)"/>
    <property type="match status" value="1"/>
</dbReference>
<dbReference type="PROSITE" id="PS50043">
    <property type="entry name" value="HTH_LUXR_2"/>
    <property type="match status" value="1"/>
</dbReference>
<dbReference type="PROSITE" id="PS00622">
    <property type="entry name" value="HTH_LUXR_1"/>
    <property type="match status" value="1"/>
</dbReference>
<dbReference type="InterPro" id="IPR000014">
    <property type="entry name" value="PAS"/>
</dbReference>
<keyword evidence="7" id="KW-1185">Reference proteome</keyword>
<keyword evidence="3" id="KW-0157">Chromophore</keyword>
<dbReference type="CDD" id="cd06170">
    <property type="entry name" value="LuxR_C_like"/>
    <property type="match status" value="1"/>
</dbReference>
<dbReference type="Pfam" id="PF00196">
    <property type="entry name" value="GerE"/>
    <property type="match status" value="1"/>
</dbReference>
<keyword evidence="1" id="KW-0285">Flavoprotein</keyword>
<accession>A0ABV9EXX8</accession>
<dbReference type="SMART" id="SM00086">
    <property type="entry name" value="PAC"/>
    <property type="match status" value="1"/>
</dbReference>
<reference evidence="7" key="1">
    <citation type="journal article" date="2019" name="Int. J. Syst. Evol. Microbiol.">
        <title>The Global Catalogue of Microorganisms (GCM) 10K type strain sequencing project: providing services to taxonomists for standard genome sequencing and annotation.</title>
        <authorList>
            <consortium name="The Broad Institute Genomics Platform"/>
            <consortium name="The Broad Institute Genome Sequencing Center for Infectious Disease"/>
            <person name="Wu L."/>
            <person name="Ma J."/>
        </authorList>
    </citation>
    <scope>NUCLEOTIDE SEQUENCE [LARGE SCALE GENOMIC DNA]</scope>
    <source>
        <strain evidence="7">NBRC 103632</strain>
    </source>
</reference>
<dbReference type="NCBIfam" id="TIGR00229">
    <property type="entry name" value="sensory_box"/>
    <property type="match status" value="1"/>
</dbReference>
<evidence type="ECO:0000256" key="1">
    <source>
        <dbReference type="ARBA" id="ARBA00022630"/>
    </source>
</evidence>
<feature type="domain" description="PAS" evidence="5">
    <location>
        <begin position="9"/>
        <end position="82"/>
    </location>
</feature>
<dbReference type="InterPro" id="IPR035965">
    <property type="entry name" value="PAS-like_dom_sf"/>
</dbReference>
<dbReference type="PANTHER" id="PTHR47429:SF2">
    <property type="entry name" value="PROTEIN TWIN LOV 1"/>
    <property type="match status" value="1"/>
</dbReference>
<dbReference type="SUPFAM" id="SSF46894">
    <property type="entry name" value="C-terminal effector domain of the bipartite response regulators"/>
    <property type="match status" value="1"/>
</dbReference>
<protein>
    <submittedName>
        <fullName evidence="6">PAS domain-containing protein</fullName>
    </submittedName>
</protein>
<dbReference type="SMART" id="SM00091">
    <property type="entry name" value="PAS"/>
    <property type="match status" value="1"/>
</dbReference>
<dbReference type="Gene3D" id="1.10.10.10">
    <property type="entry name" value="Winged helix-like DNA-binding domain superfamily/Winged helix DNA-binding domain"/>
    <property type="match status" value="1"/>
</dbReference>
<dbReference type="Pfam" id="PF13426">
    <property type="entry name" value="PAS_9"/>
    <property type="match status" value="1"/>
</dbReference>
<dbReference type="InterPro" id="IPR000792">
    <property type="entry name" value="Tscrpt_reg_LuxR_C"/>
</dbReference>
<proteinExistence type="predicted"/>
<dbReference type="CDD" id="cd00130">
    <property type="entry name" value="PAS"/>
    <property type="match status" value="1"/>
</dbReference>
<comment type="caution">
    <text evidence="6">The sequence shown here is derived from an EMBL/GenBank/DDBJ whole genome shotgun (WGS) entry which is preliminary data.</text>
</comment>
<evidence type="ECO:0000313" key="7">
    <source>
        <dbReference type="Proteomes" id="UP001595957"/>
    </source>
</evidence>
<dbReference type="Proteomes" id="UP001595957">
    <property type="component" value="Unassembled WGS sequence"/>
</dbReference>
<dbReference type="SMART" id="SM00421">
    <property type="entry name" value="HTH_LUXR"/>
    <property type="match status" value="1"/>
</dbReference>
<dbReference type="PANTHER" id="PTHR47429">
    <property type="entry name" value="PROTEIN TWIN LOV 1"/>
    <property type="match status" value="1"/>
</dbReference>
<sequence length="203" mass="22174">MSLAKRLNERTELIRSIRLSPIPSIITDAKGVDNPIIAANGRFEQLTGYTEEELIGRNCRILAGPETDRAGSALLSRAIAAATPEVVELINYRKDGSRFINAVMIAPLFDDYGEIAYFVGSQMEVDRQHAGLAQTSAAERIGALTPQQKAVLQLMARGLRNRHIGKELGLTEKTIKMHRSALMKRLGVSTAGEAMRIAIEAGF</sequence>
<evidence type="ECO:0000259" key="4">
    <source>
        <dbReference type="PROSITE" id="PS50043"/>
    </source>
</evidence>
<dbReference type="PRINTS" id="PR00038">
    <property type="entry name" value="HTHLUXR"/>
</dbReference>